<dbReference type="PROSITE" id="PS51782">
    <property type="entry name" value="LYSM"/>
    <property type="match status" value="1"/>
</dbReference>
<keyword evidence="3" id="KW-1185">Reference proteome</keyword>
<name>A0A7U3ZGA0_RUNSL</name>
<dbReference type="GO" id="GO:0004222">
    <property type="term" value="F:metalloendopeptidase activity"/>
    <property type="evidence" value="ECO:0007669"/>
    <property type="project" value="TreeGrafter"/>
</dbReference>
<dbReference type="AlphaFoldDB" id="A0A7U3ZGA0"/>
<gene>
    <name evidence="2" type="ordered locus">Runsl_0198</name>
</gene>
<dbReference type="InterPro" id="IPR018392">
    <property type="entry name" value="LysM"/>
</dbReference>
<reference evidence="3" key="1">
    <citation type="submission" date="2011-06" db="EMBL/GenBank/DDBJ databases">
        <title>The complete genome of chromosome of Runella slithyformis DSM 19594.</title>
        <authorList>
            <consortium name="US DOE Joint Genome Institute (JGI-PGF)"/>
            <person name="Lucas S."/>
            <person name="Han J."/>
            <person name="Lapidus A."/>
            <person name="Bruce D."/>
            <person name="Goodwin L."/>
            <person name="Pitluck S."/>
            <person name="Peters L."/>
            <person name="Kyrpides N."/>
            <person name="Mavromatis K."/>
            <person name="Ivanova N."/>
            <person name="Ovchinnikova G."/>
            <person name="Zhang X."/>
            <person name="Misra M."/>
            <person name="Detter J.C."/>
            <person name="Tapia R."/>
            <person name="Han C."/>
            <person name="Land M."/>
            <person name="Hauser L."/>
            <person name="Markowitz V."/>
            <person name="Cheng J.-F."/>
            <person name="Hugenholtz P."/>
            <person name="Woyke T."/>
            <person name="Wu D."/>
            <person name="Tindall B."/>
            <person name="Faehrich R."/>
            <person name="Brambilla E."/>
            <person name="Klenk H.-P."/>
            <person name="Eisen J.A."/>
        </authorList>
    </citation>
    <scope>NUCLEOTIDE SEQUENCE [LARGE SCALE GENOMIC DNA]</scope>
    <source>
        <strain evidence="3">ATCC 29530 / DSM 19594 / LMG 11500 / NCIMB 11436 / LSU 4</strain>
    </source>
</reference>
<dbReference type="SUPFAM" id="SSF54106">
    <property type="entry name" value="LysM domain"/>
    <property type="match status" value="1"/>
</dbReference>
<proteinExistence type="predicted"/>
<dbReference type="SUPFAM" id="SSF51261">
    <property type="entry name" value="Duplicated hybrid motif"/>
    <property type="match status" value="1"/>
</dbReference>
<dbReference type="InterPro" id="IPR036779">
    <property type="entry name" value="LysM_dom_sf"/>
</dbReference>
<accession>A0A7U3ZGA0</accession>
<protein>
    <submittedName>
        <fullName evidence="2">Peptidase M23</fullName>
    </submittedName>
</protein>
<evidence type="ECO:0000313" key="3">
    <source>
        <dbReference type="Proteomes" id="UP000000493"/>
    </source>
</evidence>
<dbReference type="SMART" id="SM00257">
    <property type="entry name" value="LysM"/>
    <property type="match status" value="1"/>
</dbReference>
<dbReference type="InterPro" id="IPR011055">
    <property type="entry name" value="Dup_hybrid_motif"/>
</dbReference>
<dbReference type="Gene3D" id="3.10.350.10">
    <property type="entry name" value="LysM domain"/>
    <property type="match status" value="1"/>
</dbReference>
<sequence>MDAFPLLKGRLNQSLMKAKFAYLFVLLSISCFSGLQAQEKGLFKRNPKIKPNKAEEPKVSTPVIKPQKDELEEFESTTPKMRFSSQFEPVKEVNPTVADDTTGTIDEGETTVAEIIDSVQVGDDWVQVADYYTIWDSRTIDPYNLNPLEFEDNVTLRLYDPGKGRFWNLPTSETKVTSQFGPRWGRWHEGMDLDLNTGDPVYSTYDGIVRVVAYNGNGYGRFVLVRHYNGLETLYGHLSKTTVEIGQLVKAGDMVGLGGNTGRSYGDHLHYENRYEGNPFSPAWIWDFPGQTIRNERFVLSPRVWDHLRGGKAYDSEFEDINKAAVKRTVLHRVRRGETLDSIATKYGMSASELAQKNRIRLSARLRIGQKLRVK</sequence>
<dbReference type="InterPro" id="IPR050570">
    <property type="entry name" value="Cell_wall_metabolism_enzyme"/>
</dbReference>
<dbReference type="InterPro" id="IPR016047">
    <property type="entry name" value="M23ase_b-sheet_dom"/>
</dbReference>
<evidence type="ECO:0000313" key="2">
    <source>
        <dbReference type="EMBL" id="AEI46655.1"/>
    </source>
</evidence>
<dbReference type="Pfam" id="PF01551">
    <property type="entry name" value="Peptidase_M23"/>
    <property type="match status" value="1"/>
</dbReference>
<dbReference type="Gene3D" id="2.70.70.10">
    <property type="entry name" value="Glucose Permease (Domain IIA)"/>
    <property type="match status" value="1"/>
</dbReference>
<dbReference type="PANTHER" id="PTHR21666:SF270">
    <property type="entry name" value="MUREIN HYDROLASE ACTIVATOR ENVC"/>
    <property type="match status" value="1"/>
</dbReference>
<feature type="domain" description="LysM" evidence="1">
    <location>
        <begin position="330"/>
        <end position="374"/>
    </location>
</feature>
<dbReference type="PANTHER" id="PTHR21666">
    <property type="entry name" value="PEPTIDASE-RELATED"/>
    <property type="match status" value="1"/>
</dbReference>
<dbReference type="CDD" id="cd00118">
    <property type="entry name" value="LysM"/>
    <property type="match status" value="1"/>
</dbReference>
<evidence type="ECO:0000259" key="1">
    <source>
        <dbReference type="PROSITE" id="PS51782"/>
    </source>
</evidence>
<dbReference type="CDD" id="cd12797">
    <property type="entry name" value="M23_peptidase"/>
    <property type="match status" value="1"/>
</dbReference>
<organism evidence="2 3">
    <name type="scientific">Runella slithyformis (strain ATCC 29530 / DSM 19594 / LMG 11500 / NCIMB 11436 / LSU 4)</name>
    <dbReference type="NCBI Taxonomy" id="761193"/>
    <lineage>
        <taxon>Bacteria</taxon>
        <taxon>Pseudomonadati</taxon>
        <taxon>Bacteroidota</taxon>
        <taxon>Cytophagia</taxon>
        <taxon>Cytophagales</taxon>
        <taxon>Spirosomataceae</taxon>
        <taxon>Runella</taxon>
    </lineage>
</organism>
<dbReference type="KEGG" id="rsi:Runsl_0198"/>
<dbReference type="EMBL" id="CP002859">
    <property type="protein sequence ID" value="AEI46655.1"/>
    <property type="molecule type" value="Genomic_DNA"/>
</dbReference>
<dbReference type="Pfam" id="PF01476">
    <property type="entry name" value="LysM"/>
    <property type="match status" value="1"/>
</dbReference>
<reference evidence="2 3" key="2">
    <citation type="journal article" date="2012" name="Stand. Genomic Sci.">
        <title>Complete genome sequence of the aquatic bacterium Runella slithyformis type strain (LSU 4(T)).</title>
        <authorList>
            <person name="Copeland A."/>
            <person name="Zhang X."/>
            <person name="Misra M."/>
            <person name="Lapidus A."/>
            <person name="Nolan M."/>
            <person name="Lucas S."/>
            <person name="Deshpande S."/>
            <person name="Cheng J.F."/>
            <person name="Tapia R."/>
            <person name="Goodwin L.A."/>
            <person name="Pitluck S."/>
            <person name="Liolios K."/>
            <person name="Pagani I."/>
            <person name="Ivanova N."/>
            <person name="Mikhailova N."/>
            <person name="Pati A."/>
            <person name="Chen A."/>
            <person name="Palaniappan K."/>
            <person name="Land M."/>
            <person name="Hauser L."/>
            <person name="Pan C."/>
            <person name="Jeffries C.D."/>
            <person name="Detter J.C."/>
            <person name="Brambilla E.M."/>
            <person name="Rohde M."/>
            <person name="Djao O.D."/>
            <person name="Goker M."/>
            <person name="Sikorski J."/>
            <person name="Tindall B.J."/>
            <person name="Woyke T."/>
            <person name="Bristow J."/>
            <person name="Eisen J.A."/>
            <person name="Markowitz V."/>
            <person name="Hugenholtz P."/>
            <person name="Kyrpides N.C."/>
            <person name="Klenk H.P."/>
            <person name="Mavromatis K."/>
        </authorList>
    </citation>
    <scope>NUCLEOTIDE SEQUENCE [LARGE SCALE GENOMIC DNA]</scope>
    <source>
        <strain evidence="3">ATCC 29530 / DSM 19594 / LMG 11500 / NCIMB 11436 / LSU 4</strain>
    </source>
</reference>
<dbReference type="Proteomes" id="UP000000493">
    <property type="component" value="Chromosome"/>
</dbReference>